<evidence type="ECO:0000256" key="9">
    <source>
        <dbReference type="ARBA" id="ARBA00022884"/>
    </source>
</evidence>
<sequence length="1078" mass="122148">MMEYFGWDYMFERWKDIWLNSLYVGNLERNIREEDLYDLFSDTAHVVRVHICRDPSTYVSFGYGYVFFANRHDAEKAQLKLNFVTFKGKSIRIMYYGQTLSLNGVGNIFIKNLDKSIDQEALHDTFAYYGFIVRSKVATDAAGQSKGFGFVQYDTEESAHKAIKHMNGMLLNDTKIFVGPFLQRDSEGVNVVVKKIPKYMTETELNRVFQKFGPTTSCEIKINDQGKSKRFGYVNFVNPDDAAKSVEALNGKKFGYYKKWFVAKSKKNYEMALVMKRRLKNVAERSHGLNNLCVKKLDISVTDEILKDFFSPYGTITSCKVMRDSSGVSKGSGFVAFSKPEEASKAIAAINGEMSIRKQVYVDIAIALRNATPEHKRMMLGQNLYQLVEQLEPDSAAKITGMILEMEQAEVLHLLESHDSLISKVIEVVEVLRTDQLSRAPNQTPMEAPEQSLRPEKSLAVRTLDDSQAAKPEINATIELPNKLKVEKSAVEKEREAFRQAVVKTLEHRLFFHKSFDIYKGVAGLYDFGPLGRDVELNVLSLWRKLLTPEVVFNASGHVKKFTDLMVKDLVDGNFHRADHLVKDYCENRKKDPTISAENAAELDHVISLVEDLSAEELGAKIKEYGITAPVTKNPLSHPPLPFNLMFQTSIGPTGSSIGYLRPETAQGIFNNFKKYYNENGQKLPFAVAQVGRVFRNEGRPWSHPKFPHVAKLEFLMFPREEQEKTGQSAKNLRLGEAVAKGIVNSETLGYFIGRVYLFLTRLGIDKERLRFRQHLANEMAHYAADCWDAEIECSYGWIECVGIADRSDYDLRAHSEKSGVALVAQEKLVEPKEVEKLVIKPVRKELGPAFKGNQENVAEALEEMNEQEAMKMKATLESEGEVEFYVCTLGKNVTIKKNMVSISKERKKVNTRDFTPVVIEPSFGIGRIMYCLYEHCFSTRPSKAGDEQLIVFRFSPLVAPTKCTVFPLVQNQQFEEATKFISKELKSHGIKQKIDITGISIGKRYARSDEIGVPFSITVDSETSVTIRERDSKDQVRVSLKEAASVVTSMVEEKMTWQDIWASFPHHSSHSCAAADE</sequence>
<feature type="domain" description="RRM" evidence="15">
    <location>
        <begin position="20"/>
        <end position="98"/>
    </location>
</feature>
<dbReference type="Proteomes" id="UP000694251">
    <property type="component" value="Chromosome 13"/>
</dbReference>
<keyword evidence="14" id="KW-0175">Coiled coil</keyword>
<dbReference type="FunFam" id="3.30.70.330:FF:000003">
    <property type="entry name" value="Polyadenylate-binding protein"/>
    <property type="match status" value="1"/>
</dbReference>
<dbReference type="CDD" id="cd12379">
    <property type="entry name" value="RRM2_I_PABPs"/>
    <property type="match status" value="1"/>
</dbReference>
<evidence type="ECO:0000256" key="11">
    <source>
        <dbReference type="ARBA" id="ARBA00023146"/>
    </source>
</evidence>
<dbReference type="InterPro" id="IPR002315">
    <property type="entry name" value="tRNA-synt_gly"/>
</dbReference>
<dbReference type="NCBIfam" id="NF003211">
    <property type="entry name" value="PRK04173.1"/>
    <property type="match status" value="1"/>
</dbReference>
<comment type="subcellular location">
    <subcellularLocation>
        <location evidence="1">Cytoplasm</location>
    </subcellularLocation>
</comment>
<dbReference type="FunFam" id="3.30.720.200:FF:000001">
    <property type="entry name" value="Glycine--tRNA ligase 2"/>
    <property type="match status" value="1"/>
</dbReference>
<dbReference type="NCBIfam" id="TIGR00389">
    <property type="entry name" value="glyS_dimeric"/>
    <property type="match status" value="1"/>
</dbReference>
<name>A0A8T1XQC1_ARASU</name>
<protein>
    <recommendedName>
        <fullName evidence="3">glycine--tRNA ligase</fullName>
        <ecNumber evidence="3">6.1.1.14</ecNumber>
    </recommendedName>
    <alternativeName>
        <fullName evidence="12">Diadenosine tetraphosphate synthetase</fullName>
    </alternativeName>
</protein>
<dbReference type="GO" id="GO:0003723">
    <property type="term" value="F:RNA binding"/>
    <property type="evidence" value="ECO:0007669"/>
    <property type="project" value="UniProtKB-UniRule"/>
</dbReference>
<keyword evidence="7" id="KW-0547">Nucleotide-binding</keyword>
<reference evidence="18 19" key="1">
    <citation type="submission" date="2020-12" db="EMBL/GenBank/DDBJ databases">
        <title>Concerted genomic and epigenomic changes stabilize Arabidopsis allopolyploids.</title>
        <authorList>
            <person name="Chen Z."/>
        </authorList>
    </citation>
    <scope>NUCLEOTIDE SEQUENCE [LARGE SCALE GENOMIC DNA]</scope>
    <source>
        <strain evidence="18">As9502</strain>
        <tissue evidence="18">Leaf</tissue>
    </source>
</reference>
<evidence type="ECO:0000256" key="6">
    <source>
        <dbReference type="ARBA" id="ARBA00022737"/>
    </source>
</evidence>
<evidence type="ECO:0000313" key="19">
    <source>
        <dbReference type="Proteomes" id="UP000694251"/>
    </source>
</evidence>
<evidence type="ECO:0000256" key="2">
    <source>
        <dbReference type="ARBA" id="ARBA00011738"/>
    </source>
</evidence>
<dbReference type="PROSITE" id="PS50102">
    <property type="entry name" value="RRM"/>
    <property type="match status" value="4"/>
</dbReference>
<evidence type="ECO:0000256" key="5">
    <source>
        <dbReference type="ARBA" id="ARBA00022598"/>
    </source>
</evidence>
<feature type="domain" description="Aminoacyl-transfer RNA synthetases class-II family profile" evidence="16">
    <location>
        <begin position="606"/>
        <end position="942"/>
    </location>
</feature>
<dbReference type="PROSITE" id="PS51309">
    <property type="entry name" value="PABC"/>
    <property type="match status" value="1"/>
</dbReference>
<dbReference type="FunFam" id="3.30.40.230:FF:000001">
    <property type="entry name" value="Glycine--tRNA ligase"/>
    <property type="match status" value="1"/>
</dbReference>
<evidence type="ECO:0000313" key="18">
    <source>
        <dbReference type="EMBL" id="KAG7536770.1"/>
    </source>
</evidence>
<dbReference type="SMART" id="SM00360">
    <property type="entry name" value="RRM"/>
    <property type="match status" value="4"/>
</dbReference>
<dbReference type="SMART" id="SM00517">
    <property type="entry name" value="PolyA"/>
    <property type="match status" value="1"/>
</dbReference>
<evidence type="ECO:0000259" key="16">
    <source>
        <dbReference type="PROSITE" id="PS50862"/>
    </source>
</evidence>
<feature type="domain" description="RRM" evidence="15">
    <location>
        <begin position="189"/>
        <end position="267"/>
    </location>
</feature>
<dbReference type="InterPro" id="IPR006195">
    <property type="entry name" value="aa-tRNA-synth_II"/>
</dbReference>
<evidence type="ECO:0000256" key="4">
    <source>
        <dbReference type="ARBA" id="ARBA00022490"/>
    </source>
</evidence>
<evidence type="ECO:0000256" key="12">
    <source>
        <dbReference type="ARBA" id="ARBA00030057"/>
    </source>
</evidence>
<dbReference type="InterPro" id="IPR045305">
    <property type="entry name" value="RRM2_I_PABPs"/>
</dbReference>
<keyword evidence="4" id="KW-0963">Cytoplasm</keyword>
<keyword evidence="11" id="KW-0030">Aminoacyl-tRNA synthetase</keyword>
<keyword evidence="6" id="KW-0677">Repeat</keyword>
<dbReference type="InterPro" id="IPR002004">
    <property type="entry name" value="PABP_HYD_C"/>
</dbReference>
<dbReference type="PANTHER" id="PTHR10745">
    <property type="entry name" value="GLYCYL-TRNA SYNTHETASE/DNA POLYMERASE SUBUNIT GAMMA-2"/>
    <property type="match status" value="1"/>
</dbReference>
<evidence type="ECO:0000256" key="10">
    <source>
        <dbReference type="ARBA" id="ARBA00022917"/>
    </source>
</evidence>
<comment type="subunit">
    <text evidence="2">Homodimer.</text>
</comment>
<evidence type="ECO:0000256" key="8">
    <source>
        <dbReference type="ARBA" id="ARBA00022840"/>
    </source>
</evidence>
<dbReference type="GO" id="GO:0004820">
    <property type="term" value="F:glycine-tRNA ligase activity"/>
    <property type="evidence" value="ECO:0007669"/>
    <property type="project" value="UniProtKB-EC"/>
</dbReference>
<feature type="coiled-coil region" evidence="14">
    <location>
        <begin position="851"/>
        <end position="878"/>
    </location>
</feature>
<evidence type="ECO:0000259" key="17">
    <source>
        <dbReference type="PROSITE" id="PS51309"/>
    </source>
</evidence>
<dbReference type="GO" id="GO:0005739">
    <property type="term" value="C:mitochondrion"/>
    <property type="evidence" value="ECO:0007669"/>
    <property type="project" value="TreeGrafter"/>
</dbReference>
<dbReference type="Pfam" id="PF03129">
    <property type="entry name" value="HGTP_anticodon"/>
    <property type="match status" value="1"/>
</dbReference>
<keyword evidence="10" id="KW-0648">Protein biosynthesis</keyword>
<dbReference type="FunFam" id="3.40.50.800:FF:000004">
    <property type="entry name" value="Glycine--tRNA ligase 2"/>
    <property type="match status" value="1"/>
</dbReference>
<keyword evidence="9 13" id="KW-0694">RNA-binding</keyword>
<evidence type="ECO:0000256" key="7">
    <source>
        <dbReference type="ARBA" id="ARBA00022741"/>
    </source>
</evidence>
<dbReference type="Pfam" id="PF00658">
    <property type="entry name" value="MLLE"/>
    <property type="match status" value="1"/>
</dbReference>
<dbReference type="EMBL" id="JAEFBJ010000013">
    <property type="protein sequence ID" value="KAG7536770.1"/>
    <property type="molecule type" value="Genomic_DNA"/>
</dbReference>
<dbReference type="PROSITE" id="PS50862">
    <property type="entry name" value="AA_TRNA_LIGASE_II"/>
    <property type="match status" value="1"/>
</dbReference>
<feature type="domain" description="RRM" evidence="15">
    <location>
        <begin position="290"/>
        <end position="367"/>
    </location>
</feature>
<proteinExistence type="predicted"/>
<dbReference type="GO" id="GO:0070150">
    <property type="term" value="P:mitochondrial glycyl-tRNA aminoacylation"/>
    <property type="evidence" value="ECO:0007669"/>
    <property type="project" value="TreeGrafter"/>
</dbReference>
<evidence type="ECO:0000256" key="1">
    <source>
        <dbReference type="ARBA" id="ARBA00004496"/>
    </source>
</evidence>
<dbReference type="PANTHER" id="PTHR10745:SF0">
    <property type="entry name" value="GLYCINE--TRNA LIGASE"/>
    <property type="match status" value="1"/>
</dbReference>
<dbReference type="InterPro" id="IPR000504">
    <property type="entry name" value="RRM_dom"/>
</dbReference>
<keyword evidence="19" id="KW-1185">Reference proteome</keyword>
<dbReference type="InterPro" id="IPR027031">
    <property type="entry name" value="Gly-tRNA_synthase/POLG2"/>
</dbReference>
<dbReference type="InterPro" id="IPR004154">
    <property type="entry name" value="Anticodon-bd"/>
</dbReference>
<organism evidence="18 19">
    <name type="scientific">Arabidopsis suecica</name>
    <name type="common">Swedish thale-cress</name>
    <name type="synonym">Cardaminopsis suecica</name>
    <dbReference type="NCBI Taxonomy" id="45249"/>
    <lineage>
        <taxon>Eukaryota</taxon>
        <taxon>Viridiplantae</taxon>
        <taxon>Streptophyta</taxon>
        <taxon>Embryophyta</taxon>
        <taxon>Tracheophyta</taxon>
        <taxon>Spermatophyta</taxon>
        <taxon>Magnoliopsida</taxon>
        <taxon>eudicotyledons</taxon>
        <taxon>Gunneridae</taxon>
        <taxon>Pentapetalae</taxon>
        <taxon>rosids</taxon>
        <taxon>malvids</taxon>
        <taxon>Brassicales</taxon>
        <taxon>Brassicaceae</taxon>
        <taxon>Camelineae</taxon>
        <taxon>Arabidopsis</taxon>
    </lineage>
</organism>
<comment type="caution">
    <text evidence="18">The sequence shown here is derived from an EMBL/GenBank/DDBJ whole genome shotgun (WGS) entry which is preliminary data.</text>
</comment>
<accession>A0A8T1XQC1</accession>
<dbReference type="GO" id="GO:0005524">
    <property type="term" value="F:ATP binding"/>
    <property type="evidence" value="ECO:0007669"/>
    <property type="project" value="UniProtKB-KW"/>
</dbReference>
<dbReference type="EC" id="6.1.1.14" evidence="3"/>
<dbReference type="AlphaFoldDB" id="A0A8T1XQC1"/>
<evidence type="ECO:0000259" key="15">
    <source>
        <dbReference type="PROSITE" id="PS50102"/>
    </source>
</evidence>
<dbReference type="Pfam" id="PF00076">
    <property type="entry name" value="RRM_1"/>
    <property type="match status" value="4"/>
</dbReference>
<feature type="domain" description="RRM" evidence="15">
    <location>
        <begin position="106"/>
        <end position="178"/>
    </location>
</feature>
<evidence type="ECO:0000256" key="3">
    <source>
        <dbReference type="ARBA" id="ARBA00012829"/>
    </source>
</evidence>
<dbReference type="OrthoDB" id="57698at2759"/>
<evidence type="ECO:0000256" key="13">
    <source>
        <dbReference type="PROSITE-ProRule" id="PRU00176"/>
    </source>
</evidence>
<gene>
    <name evidence="18" type="ORF">ISN44_As13g006920</name>
</gene>
<evidence type="ECO:0000256" key="14">
    <source>
        <dbReference type="SAM" id="Coils"/>
    </source>
</evidence>
<feature type="domain" description="PABC" evidence="17">
    <location>
        <begin position="360"/>
        <end position="437"/>
    </location>
</feature>
<keyword evidence="8" id="KW-0067">ATP-binding</keyword>
<keyword evidence="5" id="KW-0436">Ligase</keyword>